<gene>
    <name evidence="2" type="ORF">TRIATDRAFT_302508</name>
</gene>
<protein>
    <submittedName>
        <fullName evidence="2">Uncharacterized protein</fullName>
    </submittedName>
</protein>
<proteinExistence type="predicted"/>
<sequence>MGGCKEEKQSAFSNTCWNGGPKGSVRVSIQLFDCDAGKRHHYILRGFAEPSHRVSHMPRRDSDRAASDANGIRSRQPDS</sequence>
<evidence type="ECO:0000313" key="3">
    <source>
        <dbReference type="Proteomes" id="UP000005426"/>
    </source>
</evidence>
<name>G9PAF9_HYPAI</name>
<feature type="region of interest" description="Disordered" evidence="1">
    <location>
        <begin position="1"/>
        <end position="21"/>
    </location>
</feature>
<dbReference type="EMBL" id="ABDG02000028">
    <property type="protein sequence ID" value="EHK39994.1"/>
    <property type="molecule type" value="Genomic_DNA"/>
</dbReference>
<dbReference type="HOGENOM" id="CLU_2606350_0_0_1"/>
<accession>G9PAF9</accession>
<keyword evidence="3" id="KW-1185">Reference proteome</keyword>
<comment type="caution">
    <text evidence="2">The sequence shown here is derived from an EMBL/GenBank/DDBJ whole genome shotgun (WGS) entry which is preliminary data.</text>
</comment>
<evidence type="ECO:0000256" key="1">
    <source>
        <dbReference type="SAM" id="MobiDB-lite"/>
    </source>
</evidence>
<organism evidence="2 3">
    <name type="scientific">Hypocrea atroviridis (strain ATCC 20476 / IMI 206040)</name>
    <name type="common">Trichoderma atroviride</name>
    <dbReference type="NCBI Taxonomy" id="452589"/>
    <lineage>
        <taxon>Eukaryota</taxon>
        <taxon>Fungi</taxon>
        <taxon>Dikarya</taxon>
        <taxon>Ascomycota</taxon>
        <taxon>Pezizomycotina</taxon>
        <taxon>Sordariomycetes</taxon>
        <taxon>Hypocreomycetidae</taxon>
        <taxon>Hypocreales</taxon>
        <taxon>Hypocreaceae</taxon>
        <taxon>Trichoderma</taxon>
    </lineage>
</organism>
<evidence type="ECO:0000313" key="2">
    <source>
        <dbReference type="EMBL" id="EHK39994.1"/>
    </source>
</evidence>
<feature type="region of interest" description="Disordered" evidence="1">
    <location>
        <begin position="50"/>
        <end position="79"/>
    </location>
</feature>
<dbReference type="Proteomes" id="UP000005426">
    <property type="component" value="Unassembled WGS sequence"/>
</dbReference>
<dbReference type="AlphaFoldDB" id="G9PAF9"/>
<reference evidence="2 3" key="1">
    <citation type="journal article" date="2011" name="Genome Biol.">
        <title>Comparative genome sequence analysis underscores mycoparasitism as the ancestral life style of Trichoderma.</title>
        <authorList>
            <person name="Kubicek C.P."/>
            <person name="Herrera-Estrella A."/>
            <person name="Seidl-Seiboth V."/>
            <person name="Martinez D.A."/>
            <person name="Druzhinina I.S."/>
            <person name="Thon M."/>
            <person name="Zeilinger S."/>
            <person name="Casas-Flores S."/>
            <person name="Horwitz B.A."/>
            <person name="Mukherjee P.K."/>
            <person name="Mukherjee M."/>
            <person name="Kredics L."/>
            <person name="Alcaraz L.D."/>
            <person name="Aerts A."/>
            <person name="Antal Z."/>
            <person name="Atanasova L."/>
            <person name="Cervantes-Badillo M.G."/>
            <person name="Challacombe J."/>
            <person name="Chertkov O."/>
            <person name="McCluskey K."/>
            <person name="Coulpier F."/>
            <person name="Deshpande N."/>
            <person name="von Doehren H."/>
            <person name="Ebbole D.J."/>
            <person name="Esquivel-Naranjo E.U."/>
            <person name="Fekete E."/>
            <person name="Flipphi M."/>
            <person name="Glaser F."/>
            <person name="Gomez-Rodriguez E.Y."/>
            <person name="Gruber S."/>
            <person name="Han C."/>
            <person name="Henrissat B."/>
            <person name="Hermosa R."/>
            <person name="Hernandez-Onate M."/>
            <person name="Karaffa L."/>
            <person name="Kosti I."/>
            <person name="Le Crom S."/>
            <person name="Lindquist E."/>
            <person name="Lucas S."/>
            <person name="Luebeck M."/>
            <person name="Luebeck P.S."/>
            <person name="Margeot A."/>
            <person name="Metz B."/>
            <person name="Misra M."/>
            <person name="Nevalainen H."/>
            <person name="Omann M."/>
            <person name="Packer N."/>
            <person name="Perrone G."/>
            <person name="Uresti-Rivera E.E."/>
            <person name="Salamov A."/>
            <person name="Schmoll M."/>
            <person name="Seiboth B."/>
            <person name="Shapiro H."/>
            <person name="Sukno S."/>
            <person name="Tamayo-Ramos J.A."/>
            <person name="Tisch D."/>
            <person name="Wiest A."/>
            <person name="Wilkinson H.H."/>
            <person name="Zhang M."/>
            <person name="Coutinho P.M."/>
            <person name="Kenerley C.M."/>
            <person name="Monte E."/>
            <person name="Baker S.E."/>
            <person name="Grigoriev I.V."/>
        </authorList>
    </citation>
    <scope>NUCLEOTIDE SEQUENCE [LARGE SCALE GENOMIC DNA]</scope>
    <source>
        <strain evidence="3">ATCC 20476 / IMI 206040</strain>
    </source>
</reference>